<proteinExistence type="predicted"/>
<feature type="region of interest" description="Disordered" evidence="1">
    <location>
        <begin position="1"/>
        <end position="29"/>
    </location>
</feature>
<name>A0A0D2HIT8_9EURO</name>
<dbReference type="STRING" id="1442369.A0A0D2HIT8"/>
<sequence>MTTQYIPMNGPWDRGEPSSASHLSPRAGSGWRPAKRWLSVLVVSFGLLTTLYLLSGSRPSSLDTQQHVPSHISPSSLPYLLGGQEDPTKLWFPPYPDGSHFQPAVASYNLPPTASQRPRTPLFIAFTRNSAMLQQTVLSYIAAGWPREDIIVVDNSGTMDANFLHLLSSRNPFFLDYDLFRRRYGVSILQTPTLLNFAQLMNFYLRVSMAHNWRYFFWSHMDVAVLSDEDAQQYKSFYARVLDILADLGITALDADPSSRNSDKWAIKYFTYDWLTLVNVPAWRKIGTWDPFIPYYTTDCDAYSRIALSGLTKDDVRAGRIFDLPDAIKDPERKFFPLSSSSSAGDSEDPMQPGSQRYHTLLAELQDLERQKPEAHRNGWQGANQGGKGEPWTYDPKGFQKMWWATAEKGRDMYKIKWGTQECRLDEHGVKLEDAWEDKG</sequence>
<dbReference type="VEuPathDB" id="FungiDB:Z518_01642"/>
<evidence type="ECO:0000256" key="2">
    <source>
        <dbReference type="SAM" id="Phobius"/>
    </source>
</evidence>
<keyword evidence="2" id="KW-0472">Membrane</keyword>
<dbReference type="HOGENOM" id="CLU_031065_1_1_1"/>
<feature type="transmembrane region" description="Helical" evidence="2">
    <location>
        <begin position="37"/>
        <end position="55"/>
    </location>
</feature>
<dbReference type="OrthoDB" id="3527108at2759"/>
<dbReference type="GeneID" id="25289713"/>
<dbReference type="EMBL" id="KN847475">
    <property type="protein sequence ID" value="KIX10558.1"/>
    <property type="molecule type" value="Genomic_DNA"/>
</dbReference>
<dbReference type="SUPFAM" id="SSF53448">
    <property type="entry name" value="Nucleotide-diphospho-sugar transferases"/>
    <property type="match status" value="1"/>
</dbReference>
<dbReference type="RefSeq" id="XP_013277694.1">
    <property type="nucleotide sequence ID" value="XM_013422240.1"/>
</dbReference>
<evidence type="ECO:0000313" key="4">
    <source>
        <dbReference type="Proteomes" id="UP000053617"/>
    </source>
</evidence>
<keyword evidence="2" id="KW-0812">Transmembrane</keyword>
<dbReference type="InterPro" id="IPR029044">
    <property type="entry name" value="Nucleotide-diphossugar_trans"/>
</dbReference>
<gene>
    <name evidence="3" type="ORF">Z518_01642</name>
</gene>
<keyword evidence="4" id="KW-1185">Reference proteome</keyword>
<evidence type="ECO:0000313" key="3">
    <source>
        <dbReference type="EMBL" id="KIX10558.1"/>
    </source>
</evidence>
<dbReference type="Proteomes" id="UP000053617">
    <property type="component" value="Unassembled WGS sequence"/>
</dbReference>
<organism evidence="3 4">
    <name type="scientific">Rhinocladiella mackenziei CBS 650.93</name>
    <dbReference type="NCBI Taxonomy" id="1442369"/>
    <lineage>
        <taxon>Eukaryota</taxon>
        <taxon>Fungi</taxon>
        <taxon>Dikarya</taxon>
        <taxon>Ascomycota</taxon>
        <taxon>Pezizomycotina</taxon>
        <taxon>Eurotiomycetes</taxon>
        <taxon>Chaetothyriomycetidae</taxon>
        <taxon>Chaetothyriales</taxon>
        <taxon>Herpotrichiellaceae</taxon>
        <taxon>Rhinocladiella</taxon>
    </lineage>
</organism>
<dbReference type="AlphaFoldDB" id="A0A0D2HIT8"/>
<reference evidence="3 4" key="1">
    <citation type="submission" date="2015-01" db="EMBL/GenBank/DDBJ databases">
        <title>The Genome Sequence of Rhinocladiella mackenzie CBS 650.93.</title>
        <authorList>
            <consortium name="The Broad Institute Genomics Platform"/>
            <person name="Cuomo C."/>
            <person name="de Hoog S."/>
            <person name="Gorbushina A."/>
            <person name="Stielow B."/>
            <person name="Teixiera M."/>
            <person name="Abouelleil A."/>
            <person name="Chapman S.B."/>
            <person name="Priest M."/>
            <person name="Young S.K."/>
            <person name="Wortman J."/>
            <person name="Nusbaum C."/>
            <person name="Birren B."/>
        </authorList>
    </citation>
    <scope>NUCLEOTIDE SEQUENCE [LARGE SCALE GENOMIC DNA]</scope>
    <source>
        <strain evidence="3 4">CBS 650.93</strain>
    </source>
</reference>
<protein>
    <submittedName>
        <fullName evidence="3">Uncharacterized protein</fullName>
    </submittedName>
</protein>
<accession>A0A0D2HIT8</accession>
<keyword evidence="2" id="KW-1133">Transmembrane helix</keyword>
<evidence type="ECO:0000256" key="1">
    <source>
        <dbReference type="SAM" id="MobiDB-lite"/>
    </source>
</evidence>